<keyword evidence="2" id="KW-0812">Transmembrane</keyword>
<comment type="caution">
    <text evidence="3">The sequence shown here is derived from an EMBL/GenBank/DDBJ whole genome shotgun (WGS) entry which is preliminary data.</text>
</comment>
<keyword evidence="2" id="KW-1133">Transmembrane helix</keyword>
<feature type="transmembrane region" description="Helical" evidence="2">
    <location>
        <begin position="20"/>
        <end position="41"/>
    </location>
</feature>
<evidence type="ECO:0000256" key="2">
    <source>
        <dbReference type="SAM" id="Phobius"/>
    </source>
</evidence>
<gene>
    <name evidence="3" type="ORF">GCM10010170_003010</name>
</gene>
<feature type="region of interest" description="Disordered" evidence="1">
    <location>
        <begin position="51"/>
        <end position="84"/>
    </location>
</feature>
<evidence type="ECO:0000313" key="4">
    <source>
        <dbReference type="Proteomes" id="UP001501444"/>
    </source>
</evidence>
<keyword evidence="2" id="KW-0472">Membrane</keyword>
<name>A0ABN3FCP5_9ACTN</name>
<accession>A0ABN3FCP5</accession>
<evidence type="ECO:0000256" key="1">
    <source>
        <dbReference type="SAM" id="MobiDB-lite"/>
    </source>
</evidence>
<sequence length="115" mass="12217">MNPVAILNLLLRSFSLQEILAVWGVGCLLAMAAGLGIWVLLEDYIARPAPWSASKPASPTPPADLRRAPRAGRHTIGHPDHSRETRLSDLLEHLAIERAAAAAKAEAKGTPDGAV</sequence>
<dbReference type="Proteomes" id="UP001501444">
    <property type="component" value="Unassembled WGS sequence"/>
</dbReference>
<keyword evidence="4" id="KW-1185">Reference proteome</keyword>
<dbReference type="EMBL" id="BAAARV010000004">
    <property type="protein sequence ID" value="GAA2327383.1"/>
    <property type="molecule type" value="Genomic_DNA"/>
</dbReference>
<protein>
    <submittedName>
        <fullName evidence="3">Uncharacterized protein</fullName>
    </submittedName>
</protein>
<dbReference type="RefSeq" id="WP_344610342.1">
    <property type="nucleotide sequence ID" value="NZ_BAAARV010000004.1"/>
</dbReference>
<organism evidence="3 4">
    <name type="scientific">Dactylosporangium salmoneum</name>
    <dbReference type="NCBI Taxonomy" id="53361"/>
    <lineage>
        <taxon>Bacteria</taxon>
        <taxon>Bacillati</taxon>
        <taxon>Actinomycetota</taxon>
        <taxon>Actinomycetes</taxon>
        <taxon>Micromonosporales</taxon>
        <taxon>Micromonosporaceae</taxon>
        <taxon>Dactylosporangium</taxon>
    </lineage>
</organism>
<proteinExistence type="predicted"/>
<evidence type="ECO:0000313" key="3">
    <source>
        <dbReference type="EMBL" id="GAA2327383.1"/>
    </source>
</evidence>
<reference evidence="3 4" key="1">
    <citation type="journal article" date="2019" name="Int. J. Syst. Evol. Microbiol.">
        <title>The Global Catalogue of Microorganisms (GCM) 10K type strain sequencing project: providing services to taxonomists for standard genome sequencing and annotation.</title>
        <authorList>
            <consortium name="The Broad Institute Genomics Platform"/>
            <consortium name="The Broad Institute Genome Sequencing Center for Infectious Disease"/>
            <person name="Wu L."/>
            <person name="Ma J."/>
        </authorList>
    </citation>
    <scope>NUCLEOTIDE SEQUENCE [LARGE SCALE GENOMIC DNA]</scope>
    <source>
        <strain evidence="3 4">JCM 3272</strain>
    </source>
</reference>